<accession>Q0V044</accession>
<feature type="compositionally biased region" description="Polar residues" evidence="1">
    <location>
        <begin position="37"/>
        <end position="54"/>
    </location>
</feature>
<dbReference type="EMBL" id="CH445328">
    <property type="protein sequence ID" value="EAT89351.1"/>
    <property type="molecule type" value="Genomic_DNA"/>
</dbReference>
<sequence length="106" mass="11282">MQAGDVSLAWKPTSNHWAGAVVYFATGGRCAALWRTPTDNPAGSPNTAPRSLSPSRPHDNCPLEPRSPVALPCADAKAAKLLDDRFLASLSTPHFLLPPAHPMDVE</sequence>
<feature type="region of interest" description="Disordered" evidence="1">
    <location>
        <begin position="36"/>
        <end position="66"/>
    </location>
</feature>
<gene>
    <name evidence="2" type="ORF">SNOG_02620</name>
</gene>
<protein>
    <submittedName>
        <fullName evidence="2">Uncharacterized protein</fullName>
    </submittedName>
</protein>
<dbReference type="Proteomes" id="UP000001055">
    <property type="component" value="Unassembled WGS sequence"/>
</dbReference>
<dbReference type="InParanoid" id="Q0V044"/>
<reference evidence="3" key="1">
    <citation type="journal article" date="2007" name="Plant Cell">
        <title>Dothideomycete-plant interactions illuminated by genome sequencing and EST analysis of the wheat pathogen Stagonospora nodorum.</title>
        <authorList>
            <person name="Hane J.K."/>
            <person name="Lowe R.G."/>
            <person name="Solomon P.S."/>
            <person name="Tan K.C."/>
            <person name="Schoch C.L."/>
            <person name="Spatafora J.W."/>
            <person name="Crous P.W."/>
            <person name="Kodira C."/>
            <person name="Birren B.W."/>
            <person name="Galagan J.E."/>
            <person name="Torriani S.F."/>
            <person name="McDonald B.A."/>
            <person name="Oliver R.P."/>
        </authorList>
    </citation>
    <scope>NUCLEOTIDE SEQUENCE [LARGE SCALE GENOMIC DNA]</scope>
    <source>
        <strain evidence="3">SN15 / ATCC MYA-4574 / FGSC 10173</strain>
    </source>
</reference>
<dbReference type="AlphaFoldDB" id="Q0V044"/>
<organism evidence="2 3">
    <name type="scientific">Phaeosphaeria nodorum (strain SN15 / ATCC MYA-4574 / FGSC 10173)</name>
    <name type="common">Glume blotch fungus</name>
    <name type="synonym">Parastagonospora nodorum</name>
    <dbReference type="NCBI Taxonomy" id="321614"/>
    <lineage>
        <taxon>Eukaryota</taxon>
        <taxon>Fungi</taxon>
        <taxon>Dikarya</taxon>
        <taxon>Ascomycota</taxon>
        <taxon>Pezizomycotina</taxon>
        <taxon>Dothideomycetes</taxon>
        <taxon>Pleosporomycetidae</taxon>
        <taxon>Pleosporales</taxon>
        <taxon>Pleosporineae</taxon>
        <taxon>Phaeosphaeriaceae</taxon>
        <taxon>Parastagonospora</taxon>
    </lineage>
</organism>
<evidence type="ECO:0000256" key="1">
    <source>
        <dbReference type="SAM" id="MobiDB-lite"/>
    </source>
</evidence>
<name>Q0V044_PHANO</name>
<dbReference type="RefSeq" id="XP_001793219.1">
    <property type="nucleotide sequence ID" value="XM_001793167.1"/>
</dbReference>
<dbReference type="GeneID" id="5970076"/>
<evidence type="ECO:0000313" key="3">
    <source>
        <dbReference type="Proteomes" id="UP000001055"/>
    </source>
</evidence>
<proteinExistence type="predicted"/>
<evidence type="ECO:0000313" key="2">
    <source>
        <dbReference type="EMBL" id="EAT89351.1"/>
    </source>
</evidence>
<dbReference type="HOGENOM" id="CLU_2224161_0_0_1"/>
<dbReference type="KEGG" id="pno:SNOG_02620"/>